<dbReference type="Proteomes" id="UP000198510">
    <property type="component" value="Unassembled WGS sequence"/>
</dbReference>
<dbReference type="EMBL" id="FNFO01000001">
    <property type="protein sequence ID" value="SDJ81862.1"/>
    <property type="molecule type" value="Genomic_DNA"/>
</dbReference>
<organism evidence="4 5">
    <name type="scientific">Catalinimonas alkaloidigena</name>
    <dbReference type="NCBI Taxonomy" id="1075417"/>
    <lineage>
        <taxon>Bacteria</taxon>
        <taxon>Pseudomonadati</taxon>
        <taxon>Bacteroidota</taxon>
        <taxon>Cytophagia</taxon>
        <taxon>Cytophagales</taxon>
        <taxon>Catalimonadaceae</taxon>
        <taxon>Catalinimonas</taxon>
    </lineage>
</organism>
<dbReference type="STRING" id="1075417.SAMN05421823_101186"/>
<keyword evidence="1" id="KW-0863">Zinc-finger</keyword>
<dbReference type="InterPro" id="IPR007527">
    <property type="entry name" value="Znf_SWIM"/>
</dbReference>
<dbReference type="AlphaFoldDB" id="A0A1G8WTY9"/>
<keyword evidence="1" id="KW-0862">Zinc</keyword>
<gene>
    <name evidence="4" type="ORF">SAMN05421823_101186</name>
</gene>
<accession>A0A1G8WTY9</accession>
<feature type="compositionally biased region" description="Basic and acidic residues" evidence="2">
    <location>
        <begin position="113"/>
        <end position="122"/>
    </location>
</feature>
<feature type="region of interest" description="Disordered" evidence="2">
    <location>
        <begin position="102"/>
        <end position="122"/>
    </location>
</feature>
<dbReference type="GO" id="GO:0008270">
    <property type="term" value="F:zinc ion binding"/>
    <property type="evidence" value="ECO:0007669"/>
    <property type="project" value="UniProtKB-KW"/>
</dbReference>
<keyword evidence="5" id="KW-1185">Reference proteome</keyword>
<feature type="domain" description="SWIM-type" evidence="3">
    <location>
        <begin position="43"/>
        <end position="76"/>
    </location>
</feature>
<keyword evidence="1" id="KW-0479">Metal-binding</keyword>
<reference evidence="4 5" key="1">
    <citation type="submission" date="2016-10" db="EMBL/GenBank/DDBJ databases">
        <authorList>
            <person name="de Groot N.N."/>
        </authorList>
    </citation>
    <scope>NUCLEOTIDE SEQUENCE [LARGE SCALE GENOMIC DNA]</scope>
    <source>
        <strain evidence="4 5">DSM 25186</strain>
    </source>
</reference>
<evidence type="ECO:0000259" key="3">
    <source>
        <dbReference type="PROSITE" id="PS50966"/>
    </source>
</evidence>
<dbReference type="Pfam" id="PF04434">
    <property type="entry name" value="SWIM"/>
    <property type="match status" value="1"/>
</dbReference>
<evidence type="ECO:0000256" key="1">
    <source>
        <dbReference type="PROSITE-ProRule" id="PRU00325"/>
    </source>
</evidence>
<evidence type="ECO:0000313" key="5">
    <source>
        <dbReference type="Proteomes" id="UP000198510"/>
    </source>
</evidence>
<dbReference type="PROSITE" id="PS50966">
    <property type="entry name" value="ZF_SWIM"/>
    <property type="match status" value="1"/>
</dbReference>
<sequence>MALAPDAASAKAAQGLKRPKWDLLGRQDQALWGECKGSGSRPYQVRVDLSQPAFKCSCPSRKFPCKHGLALLLLWARQPDDFAETEAPDWVAEWLAQRMARQEKKAAAPTKAPDADAQQKRQDARLEKVMGGVAELRLWLKDLAGMGLMRVPEQRDRLWADITARMVDAQAPGLAARLRALGDLNYTRPTWQGELLRHLTQLFLLTEAFERLDQLPPAMQEDVRSLIGWTYKQDELKQQQPTVQDEWLVLARTQQLDQDLLVMRHWLQGQRTERFALVIHFTHRSQTADLSLIPGMAFEGDLVFYPGTVPLRALVERRGDRVDAPSPEGFAHWQHADEAFAAQLARQPWADEMPMLVRDLTLVPHGAHWALVDATGTARQVHNDDLWPMLALSGGEPMLFFLLRTPGHWHVLGAWHHETYYPL</sequence>
<dbReference type="RefSeq" id="WP_176955848.1">
    <property type="nucleotide sequence ID" value="NZ_FNFO01000001.1"/>
</dbReference>
<proteinExistence type="predicted"/>
<protein>
    <submittedName>
        <fullName evidence="4">SWIM zinc finger</fullName>
    </submittedName>
</protein>
<name>A0A1G8WTY9_9BACT</name>
<evidence type="ECO:0000313" key="4">
    <source>
        <dbReference type="EMBL" id="SDJ81862.1"/>
    </source>
</evidence>
<evidence type="ECO:0000256" key="2">
    <source>
        <dbReference type="SAM" id="MobiDB-lite"/>
    </source>
</evidence>